<organism evidence="1 2">
    <name type="scientific">Merdimonas faecis</name>
    <dbReference type="NCBI Taxonomy" id="1653435"/>
    <lineage>
        <taxon>Bacteria</taxon>
        <taxon>Bacillati</taxon>
        <taxon>Bacillota</taxon>
        <taxon>Clostridia</taxon>
        <taxon>Lachnospirales</taxon>
        <taxon>Lachnospiraceae</taxon>
        <taxon>Merdimonas</taxon>
    </lineage>
</organism>
<evidence type="ECO:0000313" key="2">
    <source>
        <dbReference type="Proteomes" id="UP000813420"/>
    </source>
</evidence>
<dbReference type="Proteomes" id="UP000813420">
    <property type="component" value="Unassembled WGS sequence"/>
</dbReference>
<comment type="caution">
    <text evidence="1">The sequence shown here is derived from an EMBL/GenBank/DDBJ whole genome shotgun (WGS) entry which is preliminary data.</text>
</comment>
<dbReference type="RefSeq" id="WP_277272450.1">
    <property type="nucleotide sequence ID" value="NZ_DYXE01000087.1"/>
</dbReference>
<proteinExistence type="predicted"/>
<protein>
    <submittedName>
        <fullName evidence="1">Uncharacterized protein</fullName>
    </submittedName>
</protein>
<dbReference type="EMBL" id="DYXE01000087">
    <property type="protein sequence ID" value="HJH50726.1"/>
    <property type="molecule type" value="Genomic_DNA"/>
</dbReference>
<gene>
    <name evidence="1" type="ORF">K8V39_10730</name>
</gene>
<name>A0A9D2VZU7_9FIRM</name>
<evidence type="ECO:0000313" key="1">
    <source>
        <dbReference type="EMBL" id="HJH50726.1"/>
    </source>
</evidence>
<reference evidence="1" key="1">
    <citation type="journal article" date="2021" name="PeerJ">
        <title>Extensive microbial diversity within the chicken gut microbiome revealed by metagenomics and culture.</title>
        <authorList>
            <person name="Gilroy R."/>
            <person name="Ravi A."/>
            <person name="Getino M."/>
            <person name="Pursley I."/>
            <person name="Horton D.L."/>
            <person name="Alikhan N.F."/>
            <person name="Baker D."/>
            <person name="Gharbi K."/>
            <person name="Hall N."/>
            <person name="Watson M."/>
            <person name="Adriaenssens E.M."/>
            <person name="Foster-Nyarko E."/>
            <person name="Jarju S."/>
            <person name="Secka A."/>
            <person name="Antonio M."/>
            <person name="Oren A."/>
            <person name="Chaudhuri R.R."/>
            <person name="La Ragione R."/>
            <person name="Hildebrand F."/>
            <person name="Pallen M.J."/>
        </authorList>
    </citation>
    <scope>NUCLEOTIDE SEQUENCE</scope>
    <source>
        <strain evidence="1">USAMLcec4-12693</strain>
    </source>
</reference>
<reference evidence="1" key="2">
    <citation type="submission" date="2021-09" db="EMBL/GenBank/DDBJ databases">
        <authorList>
            <person name="Gilroy R."/>
        </authorList>
    </citation>
    <scope>NUCLEOTIDE SEQUENCE</scope>
    <source>
        <strain evidence="1">USAMLcec4-12693</strain>
    </source>
</reference>
<sequence length="78" mass="9323">MKEKIKCSECEFCNSFRPYGNSRASFRCKHPDQHYILDYFQEHRMSKDPGFLDYGKAWSDEVPIKTSPAWCPKKRKDK</sequence>
<dbReference type="AlphaFoldDB" id="A0A9D2VZU7"/>
<accession>A0A9D2VZU7</accession>